<dbReference type="OrthoDB" id="9793325at2"/>
<dbReference type="PANTHER" id="PTHR42879:SF6">
    <property type="entry name" value="NADPH-DEPENDENT REDUCTASE BACG"/>
    <property type="match status" value="1"/>
</dbReference>
<dbReference type="RefSeq" id="WP_021689518.1">
    <property type="nucleotide sequence ID" value="NZ_BASZ01000004.1"/>
</dbReference>
<dbReference type="Pfam" id="PF13561">
    <property type="entry name" value="adh_short_C2"/>
    <property type="match status" value="1"/>
</dbReference>
<reference evidence="2 3" key="1">
    <citation type="submission" date="2013-09" db="EMBL/GenBank/DDBJ databases">
        <title>Whole genome shotgun sequence of Novosphingobium tardaugens NBRC 16725.</title>
        <authorList>
            <person name="Isaki S."/>
            <person name="Hosoyama A."/>
            <person name="Tsuchikane K."/>
            <person name="Katsumata H."/>
            <person name="Ando Y."/>
            <person name="Yamazaki S."/>
            <person name="Fujita N."/>
        </authorList>
    </citation>
    <scope>NUCLEOTIDE SEQUENCE [LARGE SCALE GENOMIC DNA]</scope>
    <source>
        <strain evidence="2 3">NBRC 16725</strain>
    </source>
</reference>
<dbReference type="PRINTS" id="PR00081">
    <property type="entry name" value="GDHRDH"/>
</dbReference>
<evidence type="ECO:0000256" key="1">
    <source>
        <dbReference type="ARBA" id="ARBA00006484"/>
    </source>
</evidence>
<dbReference type="InterPro" id="IPR050259">
    <property type="entry name" value="SDR"/>
</dbReference>
<name>U2Y634_9SPHN</name>
<dbReference type="EMBL" id="BASZ01000004">
    <property type="protein sequence ID" value="GAD48611.1"/>
    <property type="molecule type" value="Genomic_DNA"/>
</dbReference>
<dbReference type="eggNOG" id="COG1028">
    <property type="taxonomic scope" value="Bacteria"/>
</dbReference>
<gene>
    <name evidence="2" type="ORF">NT2_04_00220</name>
</gene>
<organism evidence="2 3">
    <name type="scientific">Caenibius tardaugens NBRC 16725</name>
    <dbReference type="NCBI Taxonomy" id="1219035"/>
    <lineage>
        <taxon>Bacteria</taxon>
        <taxon>Pseudomonadati</taxon>
        <taxon>Pseudomonadota</taxon>
        <taxon>Alphaproteobacteria</taxon>
        <taxon>Sphingomonadales</taxon>
        <taxon>Erythrobacteraceae</taxon>
        <taxon>Caenibius</taxon>
    </lineage>
</organism>
<evidence type="ECO:0000313" key="3">
    <source>
        <dbReference type="Proteomes" id="UP000016568"/>
    </source>
</evidence>
<evidence type="ECO:0000313" key="2">
    <source>
        <dbReference type="EMBL" id="GAD48611.1"/>
    </source>
</evidence>
<protein>
    <recommendedName>
        <fullName evidence="4">Oxidoreductase</fullName>
    </recommendedName>
</protein>
<dbReference type="KEGG" id="ntd:EGO55_10175"/>
<dbReference type="InterPro" id="IPR036291">
    <property type="entry name" value="NAD(P)-bd_dom_sf"/>
</dbReference>
<comment type="caution">
    <text evidence="2">The sequence shown here is derived from an EMBL/GenBank/DDBJ whole genome shotgun (WGS) entry which is preliminary data.</text>
</comment>
<proteinExistence type="inferred from homology"/>
<evidence type="ECO:0008006" key="4">
    <source>
        <dbReference type="Google" id="ProtNLM"/>
    </source>
</evidence>
<sequence length="264" mass="28152">MEIRLDGRTAFVSGSTRGIGYGTARLLAESGATVIVNGRDDHAVAQALASLRRDVPQATFHGLAADIASPDGADTVARQIQDIDILICNAATFDWTAFFDTVDADWQRHFEINVMSGVRLARAFMKGMLERNWGRVVLVASESGLNIPADMIHYGVSKAAQIALARGLAELTAGTGVTVNSVLPGPTASSNSDDFLKNYAAENDLPLEQAERHLIDSIRPTSLLRRFATVDEVASMIVYACSPQASATNGAALRVEGGMLRHPG</sequence>
<dbReference type="PANTHER" id="PTHR42879">
    <property type="entry name" value="3-OXOACYL-(ACYL-CARRIER-PROTEIN) REDUCTASE"/>
    <property type="match status" value="1"/>
</dbReference>
<dbReference type="SUPFAM" id="SSF51735">
    <property type="entry name" value="NAD(P)-binding Rossmann-fold domains"/>
    <property type="match status" value="1"/>
</dbReference>
<dbReference type="InterPro" id="IPR002347">
    <property type="entry name" value="SDR_fam"/>
</dbReference>
<dbReference type="AlphaFoldDB" id="U2Y634"/>
<dbReference type="Proteomes" id="UP000016568">
    <property type="component" value="Unassembled WGS sequence"/>
</dbReference>
<dbReference type="Gene3D" id="3.40.50.720">
    <property type="entry name" value="NAD(P)-binding Rossmann-like Domain"/>
    <property type="match status" value="1"/>
</dbReference>
<keyword evidence="3" id="KW-1185">Reference proteome</keyword>
<comment type="similarity">
    <text evidence="1">Belongs to the short-chain dehydrogenases/reductases (SDR) family.</text>
</comment>
<accession>U2Y634</accession>